<keyword evidence="3" id="KW-1185">Reference proteome</keyword>
<keyword evidence="1" id="KW-1133">Transmembrane helix</keyword>
<dbReference type="Proteomes" id="UP000183987">
    <property type="component" value="Unassembled WGS sequence"/>
</dbReference>
<feature type="transmembrane region" description="Helical" evidence="1">
    <location>
        <begin position="6"/>
        <end position="27"/>
    </location>
</feature>
<accession>A0A1M5ERE3</accession>
<keyword evidence="1" id="KW-0812">Transmembrane</keyword>
<dbReference type="InterPro" id="IPR012666">
    <property type="entry name" value="CbtA_put"/>
</dbReference>
<gene>
    <name evidence="2" type="ORF">SAMN05444339_11429</name>
</gene>
<reference evidence="3" key="1">
    <citation type="submission" date="2016-11" db="EMBL/GenBank/DDBJ databases">
        <authorList>
            <person name="Varghese N."/>
            <person name="Submissions S."/>
        </authorList>
    </citation>
    <scope>NUCLEOTIDE SEQUENCE [LARGE SCALE GENOMIC DNA]</scope>
    <source>
        <strain evidence="3">DSM 29326</strain>
    </source>
</reference>
<name>A0A1M5ERE3_LOKAT</name>
<dbReference type="STRING" id="366533.SAMN05444339_11429"/>
<feature type="transmembrane region" description="Helical" evidence="1">
    <location>
        <begin position="75"/>
        <end position="94"/>
    </location>
</feature>
<evidence type="ECO:0000313" key="2">
    <source>
        <dbReference type="EMBL" id="SHF81690.1"/>
    </source>
</evidence>
<evidence type="ECO:0000256" key="1">
    <source>
        <dbReference type="SAM" id="Phobius"/>
    </source>
</evidence>
<protein>
    <submittedName>
        <fullName evidence="2">Cobalt transporter subunit CbtA</fullName>
    </submittedName>
</protein>
<feature type="transmembrane region" description="Helical" evidence="1">
    <location>
        <begin position="138"/>
        <end position="157"/>
    </location>
</feature>
<dbReference type="EMBL" id="FQUE01000014">
    <property type="protein sequence ID" value="SHF81690.1"/>
    <property type="molecule type" value="Genomic_DNA"/>
</dbReference>
<dbReference type="AlphaFoldDB" id="A0A1M5ERE3"/>
<dbReference type="Pfam" id="PF09490">
    <property type="entry name" value="CbtA"/>
    <property type="match status" value="1"/>
</dbReference>
<feature type="transmembrane region" description="Helical" evidence="1">
    <location>
        <begin position="101"/>
        <end position="118"/>
    </location>
</feature>
<keyword evidence="1" id="KW-0472">Membrane</keyword>
<evidence type="ECO:0000313" key="3">
    <source>
        <dbReference type="Proteomes" id="UP000183987"/>
    </source>
</evidence>
<proteinExistence type="predicted"/>
<sequence length="165" mass="17490">MRNALTIMVMVLLYCGYGLILVSLMAFRGQAGDRIDARSGLLWGIAGFAVVILAPAFSLPAQLPGATETDLAMRQIWWVILVLSAAGAVWILAYGKTPGQWAVAALLLVGPHLVSPRLPDVLTGRAPMELAALFTARSLGVGLLTWIVLGMVAGAVWRREQAGPA</sequence>
<organism evidence="2 3">
    <name type="scientific">Loktanella atrilutea</name>
    <dbReference type="NCBI Taxonomy" id="366533"/>
    <lineage>
        <taxon>Bacteria</taxon>
        <taxon>Pseudomonadati</taxon>
        <taxon>Pseudomonadota</taxon>
        <taxon>Alphaproteobacteria</taxon>
        <taxon>Rhodobacterales</taxon>
        <taxon>Roseobacteraceae</taxon>
        <taxon>Loktanella</taxon>
    </lineage>
</organism>
<feature type="transmembrane region" description="Helical" evidence="1">
    <location>
        <begin position="39"/>
        <end position="63"/>
    </location>
</feature>